<dbReference type="InterPro" id="IPR042307">
    <property type="entry name" value="Reeler_sf"/>
</dbReference>
<dbReference type="NCBIfam" id="NF041895">
    <property type="entry name" value="choice_anch_V"/>
    <property type="match status" value="1"/>
</dbReference>
<name>A0A239PPY0_9PROT</name>
<dbReference type="EMBL" id="FZQA01000002">
    <property type="protein sequence ID" value="SNT71976.1"/>
    <property type="molecule type" value="Genomic_DNA"/>
</dbReference>
<evidence type="ECO:0000313" key="2">
    <source>
        <dbReference type="EMBL" id="SNT71976.1"/>
    </source>
</evidence>
<protein>
    <recommendedName>
        <fullName evidence="4">Reelin domain-containing protein</fullName>
    </recommendedName>
</protein>
<evidence type="ECO:0000313" key="3">
    <source>
        <dbReference type="Proteomes" id="UP000198346"/>
    </source>
</evidence>
<gene>
    <name evidence="2" type="ORF">SAMN06297382_0998</name>
</gene>
<feature type="signal peptide" evidence="1">
    <location>
        <begin position="1"/>
        <end position="21"/>
    </location>
</feature>
<dbReference type="OrthoDB" id="8481573at2"/>
<feature type="chain" id="PRO_5012918569" description="Reelin domain-containing protein" evidence="1">
    <location>
        <begin position="22"/>
        <end position="175"/>
    </location>
</feature>
<organism evidence="2 3">
    <name type="scientific">Amphiplicatus metriothermophilus</name>
    <dbReference type="NCBI Taxonomy" id="1519374"/>
    <lineage>
        <taxon>Bacteria</taxon>
        <taxon>Pseudomonadati</taxon>
        <taxon>Pseudomonadota</taxon>
        <taxon>Alphaproteobacteria</taxon>
        <taxon>Parvularculales</taxon>
        <taxon>Parvularculaceae</taxon>
        <taxon>Amphiplicatus</taxon>
    </lineage>
</organism>
<reference evidence="2 3" key="1">
    <citation type="submission" date="2017-07" db="EMBL/GenBank/DDBJ databases">
        <authorList>
            <person name="Sun Z.S."/>
            <person name="Albrecht U."/>
            <person name="Echele G."/>
            <person name="Lee C.C."/>
        </authorList>
    </citation>
    <scope>NUCLEOTIDE SEQUENCE [LARGE SCALE GENOMIC DNA]</scope>
    <source>
        <strain evidence="2 3">CGMCC 1.12710</strain>
    </source>
</reference>
<proteinExistence type="predicted"/>
<evidence type="ECO:0008006" key="4">
    <source>
        <dbReference type="Google" id="ProtNLM"/>
    </source>
</evidence>
<dbReference type="Proteomes" id="UP000198346">
    <property type="component" value="Unassembled WGS sequence"/>
</dbReference>
<sequence>MSLRNLPAGAFLLFLAVPAWALPDGADWSHDGGPGRPDCSACHFDAAPLRQDARLTLDGLPERIEPGARYDLALTLSAETLKVAGFVLRAEMNGAEAGAFEPLGEGLEAKGGALRSNAKGARPDAPGRVVWRFRWTAPEELAGPVRFYVAANAGNDDLSPFGDQVFLSVFQSSGR</sequence>
<keyword evidence="1" id="KW-0732">Signal</keyword>
<accession>A0A239PPY0</accession>
<dbReference type="Gene3D" id="2.60.40.4060">
    <property type="entry name" value="Reeler domain"/>
    <property type="match status" value="1"/>
</dbReference>
<dbReference type="RefSeq" id="WP_089411518.1">
    <property type="nucleotide sequence ID" value="NZ_FZQA01000002.1"/>
</dbReference>
<dbReference type="AlphaFoldDB" id="A0A239PPY0"/>
<evidence type="ECO:0000256" key="1">
    <source>
        <dbReference type="SAM" id="SignalP"/>
    </source>
</evidence>
<keyword evidence="3" id="KW-1185">Reference proteome</keyword>